<proteinExistence type="predicted"/>
<protein>
    <submittedName>
        <fullName evidence="1">Uncharacterized protein</fullName>
    </submittedName>
</protein>
<dbReference type="Proteomes" id="UP000234275">
    <property type="component" value="Unassembled WGS sequence"/>
</dbReference>
<feature type="non-terminal residue" evidence="1">
    <location>
        <position position="148"/>
    </location>
</feature>
<keyword evidence="2" id="KW-1185">Reference proteome</keyword>
<sequence>MSNVTEIRERIFERTEAQRLVIKLHTEKLDSVDYRVSTCKFINELFPDWEKDPRIRFLAVEIRGDRTFMIVDVNNFDYDFDTAHKTETILPVYVLWQHKRKGWFLIRWPQEDGPLATKVAELHRLNGFDATTPFIADFNTSVVYDKPR</sequence>
<dbReference type="OrthoDB" id="4358740at2759"/>
<accession>A0A2I2FZF1</accession>
<reference evidence="1 2" key="1">
    <citation type="submission" date="2016-12" db="EMBL/GenBank/DDBJ databases">
        <title>The genomes of Aspergillus section Nigri reveals drivers in fungal speciation.</title>
        <authorList>
            <consortium name="DOE Joint Genome Institute"/>
            <person name="Vesth T.C."/>
            <person name="Nybo J."/>
            <person name="Theobald S."/>
            <person name="Brandl J."/>
            <person name="Frisvad J.C."/>
            <person name="Nielsen K.F."/>
            <person name="Lyhne E.K."/>
            <person name="Kogle M.E."/>
            <person name="Kuo A."/>
            <person name="Riley R."/>
            <person name="Clum A."/>
            <person name="Nolan M."/>
            <person name="Lipzen A."/>
            <person name="Salamov A."/>
            <person name="Henrissat B."/>
            <person name="Wiebenga A."/>
            <person name="De Vries R.P."/>
            <person name="Grigoriev I.V."/>
            <person name="Mortensen U.H."/>
            <person name="Andersen M.R."/>
            <person name="Baker S.E."/>
        </authorList>
    </citation>
    <scope>NUCLEOTIDE SEQUENCE [LARGE SCALE GENOMIC DNA]</scope>
    <source>
        <strain evidence="1 2">IBT 23096</strain>
    </source>
</reference>
<dbReference type="VEuPathDB" id="FungiDB:P170DRAFT_439697"/>
<dbReference type="RefSeq" id="XP_024701313.1">
    <property type="nucleotide sequence ID" value="XM_024849900.1"/>
</dbReference>
<dbReference type="EMBL" id="MSFO01000007">
    <property type="protein sequence ID" value="PLB46011.1"/>
    <property type="molecule type" value="Genomic_DNA"/>
</dbReference>
<dbReference type="STRING" id="1392250.A0A2I2FZF1"/>
<evidence type="ECO:0000313" key="1">
    <source>
        <dbReference type="EMBL" id="PLB46011.1"/>
    </source>
</evidence>
<dbReference type="AlphaFoldDB" id="A0A2I2FZF1"/>
<evidence type="ECO:0000313" key="2">
    <source>
        <dbReference type="Proteomes" id="UP000234275"/>
    </source>
</evidence>
<gene>
    <name evidence="1" type="ORF">P170DRAFT_439697</name>
</gene>
<comment type="caution">
    <text evidence="1">The sequence shown here is derived from an EMBL/GenBank/DDBJ whole genome shotgun (WGS) entry which is preliminary data.</text>
</comment>
<dbReference type="GeneID" id="36557599"/>
<organism evidence="1 2">
    <name type="scientific">Aspergillus steynii IBT 23096</name>
    <dbReference type="NCBI Taxonomy" id="1392250"/>
    <lineage>
        <taxon>Eukaryota</taxon>
        <taxon>Fungi</taxon>
        <taxon>Dikarya</taxon>
        <taxon>Ascomycota</taxon>
        <taxon>Pezizomycotina</taxon>
        <taxon>Eurotiomycetes</taxon>
        <taxon>Eurotiomycetidae</taxon>
        <taxon>Eurotiales</taxon>
        <taxon>Aspergillaceae</taxon>
        <taxon>Aspergillus</taxon>
        <taxon>Aspergillus subgen. Circumdati</taxon>
    </lineage>
</organism>
<name>A0A2I2FZF1_9EURO</name>